<dbReference type="RefSeq" id="WP_160797433.1">
    <property type="nucleotide sequence ID" value="NZ_WRPA01000013.1"/>
</dbReference>
<evidence type="ECO:0000313" key="2">
    <source>
        <dbReference type="EMBL" id="MXR69885.1"/>
    </source>
</evidence>
<dbReference type="AlphaFoldDB" id="A0A6L7HZZ0"/>
<sequence>MMFNRLPFIALGASLLIAQCFAADVVPTEVQMPGTQQGQAGNFESPDKCDNCHSGYNKTNPEYEPATGWRGSAMANASRDPIFWATMAVAEQDFDGAGDFCIRCHSTKGWYEGHSTPTDGSGIPAMDDNGVDCDTCHVMTNTDNSDPVLQGAMTAPFIANCSDKTLAPSGTCQSADEGFYGSGILSLWNASSAKLGPYVDADARHQFMQSKFHRHVDFCGSCHDVSNPVVGDLAPGNGTQPGAPLVISSQDASGTPNVGGSVVDKAAFNNPPYAYGVVERTFSEYKASAFPTTQVADFLSLPENLRHPGGAIEQTYQAALLAGTGGNYADGDIRYFSCQSCHMRPVQGAGANKRGVQVRKDLPQHDFTGGNSWIGDVIKYQDSRSQLRLGDGLTAVQLSAIDLATERAKQHLQQAANLSVDGNLVTVVNLTGHKLISGYPEGRRMWLNIKWYDGDEQMLREDGAYGPIGVTVANPAGGTAVEVESIVDLTGANTRIYSAHYGITQAWAERLVSLGVSGDIALAYDRLSGEVVTTLADLAAGSADNVAESFHFALNNRVVADNRIPPYGMSFDEAKRRNALPVPANQFGDPGVGGVYDYYDRLTLNPPAGAVYATIDLLYQGTSWEYIQFLHLANNRQSTFLGAEGDNMLEAWLNTGMAKPQLMASITWGSAPVTDDTLGVSSISTGYLQQSGKGKSQTTTYIASSTITVGDEVVIRALVQEASGELEEGALVSMNVTNTATLESFPLVSGASDSNGVAEVRWKTAAPNKKGNGGTALGTYTISVTDVSGSWDGVPTSSSFNLVN</sequence>
<protein>
    <recommendedName>
        <fullName evidence="4">Cytochrome c-552/4 domain-containing protein</fullName>
    </recommendedName>
</protein>
<evidence type="ECO:0000313" key="3">
    <source>
        <dbReference type="Proteomes" id="UP000474778"/>
    </source>
</evidence>
<dbReference type="SUPFAM" id="SSF48695">
    <property type="entry name" value="Multiheme cytochromes"/>
    <property type="match status" value="1"/>
</dbReference>
<keyword evidence="3" id="KW-1185">Reference proteome</keyword>
<gene>
    <name evidence="2" type="ORF">GNT65_14580</name>
</gene>
<dbReference type="InterPro" id="IPR036280">
    <property type="entry name" value="Multihaem_cyt_sf"/>
</dbReference>
<dbReference type="Proteomes" id="UP000474778">
    <property type="component" value="Unassembled WGS sequence"/>
</dbReference>
<feature type="signal peptide" evidence="1">
    <location>
        <begin position="1"/>
        <end position="22"/>
    </location>
</feature>
<comment type="caution">
    <text evidence="2">The sequence shown here is derived from an EMBL/GenBank/DDBJ whole genome shotgun (WGS) entry which is preliminary data.</text>
</comment>
<proteinExistence type="predicted"/>
<accession>A0A6L7HZZ0</accession>
<dbReference type="Gene3D" id="1.10.1130.10">
    <property type="entry name" value="Flavocytochrome C3, Chain A"/>
    <property type="match status" value="1"/>
</dbReference>
<evidence type="ECO:0008006" key="4">
    <source>
        <dbReference type="Google" id="ProtNLM"/>
    </source>
</evidence>
<evidence type="ECO:0000256" key="1">
    <source>
        <dbReference type="SAM" id="SignalP"/>
    </source>
</evidence>
<organism evidence="2 3">
    <name type="scientific">Shewanella insulae</name>
    <dbReference type="NCBI Taxonomy" id="2681496"/>
    <lineage>
        <taxon>Bacteria</taxon>
        <taxon>Pseudomonadati</taxon>
        <taxon>Pseudomonadota</taxon>
        <taxon>Gammaproteobacteria</taxon>
        <taxon>Alteromonadales</taxon>
        <taxon>Shewanellaceae</taxon>
        <taxon>Shewanella</taxon>
    </lineage>
</organism>
<reference evidence="2 3" key="1">
    <citation type="submission" date="2019-12" db="EMBL/GenBank/DDBJ databases">
        <title>Shewanella insulae sp. nov., isolated from a tidal flat.</title>
        <authorList>
            <person name="Yoon J.-H."/>
        </authorList>
    </citation>
    <scope>NUCLEOTIDE SEQUENCE [LARGE SCALE GENOMIC DNA]</scope>
    <source>
        <strain evidence="2 3">JBTF-M18</strain>
    </source>
</reference>
<dbReference type="EMBL" id="WRPA01000013">
    <property type="protein sequence ID" value="MXR69885.1"/>
    <property type="molecule type" value="Genomic_DNA"/>
</dbReference>
<keyword evidence="1" id="KW-0732">Signal</keyword>
<feature type="chain" id="PRO_5026735971" description="Cytochrome c-552/4 domain-containing protein" evidence="1">
    <location>
        <begin position="23"/>
        <end position="804"/>
    </location>
</feature>
<name>A0A6L7HZZ0_9GAMM</name>